<name>A0AAD8YKK2_9STRA</name>
<evidence type="ECO:0000313" key="3">
    <source>
        <dbReference type="Proteomes" id="UP001224775"/>
    </source>
</evidence>
<dbReference type="GO" id="GO:0007018">
    <property type="term" value="P:microtubule-based movement"/>
    <property type="evidence" value="ECO:0007669"/>
    <property type="project" value="InterPro"/>
</dbReference>
<accession>A0AAD8YKK2</accession>
<sequence length="173" mass="19804">MWMTVSRAWASLESIFLASADIRSQLPEDTKRFEGIDAAFRELMKGAVLEMNCVKVCSVEGRCEALKGMREKLEMCQKSLHEYLDIKKKIFPRFYFVSSVALLDMLANGTNPPKIMPYLGDCYDALANLKFVTLEDGSQSNKTVDTMIAKMEKRYLFMRNLPWKAKLKPTLIV</sequence>
<proteinExistence type="predicted"/>
<dbReference type="InterPro" id="IPR026983">
    <property type="entry name" value="DHC"/>
</dbReference>
<dbReference type="Gene3D" id="3.20.180.20">
    <property type="entry name" value="Dynein heavy chain, N-terminal domain 2"/>
    <property type="match status" value="1"/>
</dbReference>
<evidence type="ECO:0000259" key="1">
    <source>
        <dbReference type="Pfam" id="PF08393"/>
    </source>
</evidence>
<dbReference type="Pfam" id="PF08393">
    <property type="entry name" value="DHC_N2"/>
    <property type="match status" value="1"/>
</dbReference>
<evidence type="ECO:0000313" key="2">
    <source>
        <dbReference type="EMBL" id="KAK1747723.1"/>
    </source>
</evidence>
<dbReference type="InterPro" id="IPR042222">
    <property type="entry name" value="Dynein_2_N"/>
</dbReference>
<feature type="domain" description="Dynein heavy chain linker" evidence="1">
    <location>
        <begin position="1"/>
        <end position="157"/>
    </location>
</feature>
<reference evidence="2" key="1">
    <citation type="submission" date="2023-06" db="EMBL/GenBank/DDBJ databases">
        <title>Survivors Of The Sea: Transcriptome response of Skeletonema marinoi to long-term dormancy.</title>
        <authorList>
            <person name="Pinder M.I.M."/>
            <person name="Kourtchenko O."/>
            <person name="Robertson E.K."/>
            <person name="Larsson T."/>
            <person name="Maumus F."/>
            <person name="Osuna-Cruz C.M."/>
            <person name="Vancaester E."/>
            <person name="Stenow R."/>
            <person name="Vandepoele K."/>
            <person name="Ploug H."/>
            <person name="Bruchert V."/>
            <person name="Godhe A."/>
            <person name="Topel M."/>
        </authorList>
    </citation>
    <scope>NUCLEOTIDE SEQUENCE</scope>
    <source>
        <strain evidence="2">R05AC</strain>
    </source>
</reference>
<gene>
    <name evidence="2" type="ORF">QTG54_001686</name>
</gene>
<dbReference type="PANTHER" id="PTHR45703">
    <property type="entry name" value="DYNEIN HEAVY CHAIN"/>
    <property type="match status" value="1"/>
</dbReference>
<dbReference type="GO" id="GO:0051959">
    <property type="term" value="F:dynein light intermediate chain binding"/>
    <property type="evidence" value="ECO:0007669"/>
    <property type="project" value="InterPro"/>
</dbReference>
<protein>
    <recommendedName>
        <fullName evidence="1">Dynein heavy chain linker domain-containing protein</fullName>
    </recommendedName>
</protein>
<keyword evidence="3" id="KW-1185">Reference proteome</keyword>
<dbReference type="InterPro" id="IPR042228">
    <property type="entry name" value="Dynein_linker_3"/>
</dbReference>
<dbReference type="GO" id="GO:0030286">
    <property type="term" value="C:dynein complex"/>
    <property type="evidence" value="ECO:0007669"/>
    <property type="project" value="InterPro"/>
</dbReference>
<dbReference type="GO" id="GO:0045505">
    <property type="term" value="F:dynein intermediate chain binding"/>
    <property type="evidence" value="ECO:0007669"/>
    <property type="project" value="InterPro"/>
</dbReference>
<comment type="caution">
    <text evidence="2">The sequence shown here is derived from an EMBL/GenBank/DDBJ whole genome shotgun (WGS) entry which is preliminary data.</text>
</comment>
<dbReference type="InterPro" id="IPR013602">
    <property type="entry name" value="Dynein_heavy_linker"/>
</dbReference>
<dbReference type="AlphaFoldDB" id="A0AAD8YKK2"/>
<dbReference type="EMBL" id="JATAAI010000002">
    <property type="protein sequence ID" value="KAK1747723.1"/>
    <property type="molecule type" value="Genomic_DNA"/>
</dbReference>
<organism evidence="2 3">
    <name type="scientific">Skeletonema marinoi</name>
    <dbReference type="NCBI Taxonomy" id="267567"/>
    <lineage>
        <taxon>Eukaryota</taxon>
        <taxon>Sar</taxon>
        <taxon>Stramenopiles</taxon>
        <taxon>Ochrophyta</taxon>
        <taxon>Bacillariophyta</taxon>
        <taxon>Coscinodiscophyceae</taxon>
        <taxon>Thalassiosirophycidae</taxon>
        <taxon>Thalassiosirales</taxon>
        <taxon>Skeletonemataceae</taxon>
        <taxon>Skeletonema</taxon>
        <taxon>Skeletonema marinoi-dohrnii complex</taxon>
    </lineage>
</organism>
<dbReference type="Proteomes" id="UP001224775">
    <property type="component" value="Unassembled WGS sequence"/>
</dbReference>
<dbReference type="Gene3D" id="1.20.140.100">
    <property type="entry name" value="Dynein heavy chain, N-terminal domain 2"/>
    <property type="match status" value="1"/>
</dbReference>
<dbReference type="PANTHER" id="PTHR45703:SF8">
    <property type="entry name" value="DYNEINS HEAVY CHAIN"/>
    <property type="match status" value="1"/>
</dbReference>